<dbReference type="RefSeq" id="WP_379044662.1">
    <property type="nucleotide sequence ID" value="NZ_JBHSKW010000043.1"/>
</dbReference>
<reference evidence="2" key="1">
    <citation type="journal article" date="2019" name="Int. J. Syst. Evol. Microbiol.">
        <title>The Global Catalogue of Microorganisms (GCM) 10K type strain sequencing project: providing services to taxonomists for standard genome sequencing and annotation.</title>
        <authorList>
            <consortium name="The Broad Institute Genomics Platform"/>
            <consortium name="The Broad Institute Genome Sequencing Center for Infectious Disease"/>
            <person name="Wu L."/>
            <person name="Ma J."/>
        </authorList>
    </citation>
    <scope>NUCLEOTIDE SEQUENCE [LARGE SCALE GENOMIC DNA]</scope>
    <source>
        <strain evidence="2">KCTC 42456</strain>
    </source>
</reference>
<dbReference type="Pfam" id="PF13707">
    <property type="entry name" value="RloB"/>
    <property type="match status" value="1"/>
</dbReference>
<dbReference type="EMBL" id="JBHULV010000018">
    <property type="protein sequence ID" value="MFD2731274.1"/>
    <property type="molecule type" value="Genomic_DNA"/>
</dbReference>
<comment type="caution">
    <text evidence="1">The sequence shown here is derived from an EMBL/GenBank/DDBJ whole genome shotgun (WGS) entry which is preliminary data.</text>
</comment>
<keyword evidence="2" id="KW-1185">Reference proteome</keyword>
<accession>A0ABW5TQQ8</accession>
<sequence length="214" mass="25473">MRTSKSLNRNKNPNFAIVIDGETEFWYFQMLVRNERDNLNVRIKPELPSKKSLIDQFKLVKQLSEDYTKTFWIVDLDVVLKETREVKKGEKTRIQELEEYINILSKKYPETIVLIVNNPCLEFWLLLHFESTSKFFDTCASAEKQLKKHLKDYEKTEKYFTKQNNDIYLKLKPHLKNALNNAKKLGQFNIKESNSAISEMQLFFEAKEFGQLFK</sequence>
<organism evidence="1 2">
    <name type="scientific">Pedobacter alpinus</name>
    <dbReference type="NCBI Taxonomy" id="1590643"/>
    <lineage>
        <taxon>Bacteria</taxon>
        <taxon>Pseudomonadati</taxon>
        <taxon>Bacteroidota</taxon>
        <taxon>Sphingobacteriia</taxon>
        <taxon>Sphingobacteriales</taxon>
        <taxon>Sphingobacteriaceae</taxon>
        <taxon>Pedobacter</taxon>
    </lineage>
</organism>
<name>A0ABW5TQQ8_9SPHI</name>
<dbReference type="Proteomes" id="UP001597546">
    <property type="component" value="Unassembled WGS sequence"/>
</dbReference>
<gene>
    <name evidence="1" type="ORF">ACFSSE_06115</name>
</gene>
<evidence type="ECO:0000313" key="2">
    <source>
        <dbReference type="Proteomes" id="UP001597546"/>
    </source>
</evidence>
<evidence type="ECO:0000313" key="1">
    <source>
        <dbReference type="EMBL" id="MFD2731274.1"/>
    </source>
</evidence>
<protein>
    <submittedName>
        <fullName evidence="1">RloB family protein</fullName>
    </submittedName>
</protein>
<proteinExistence type="predicted"/>
<dbReference type="InterPro" id="IPR025591">
    <property type="entry name" value="RloB"/>
</dbReference>